<sequence>MRTTSIRKWLGVAVACVIFLCSGVSSSNAEPGKELDDFEFDDDELEKLPEEDETQAIHYRISKAINDLLQDKVTREELLNPSAILRRPLTDPLVIEDITIDQQDIFNTILASFTNMRVRGLRAVELDKVVANMSGQNVRVEASIPLVEVTGNYNMSANVAMWALEGADKLLLNISDLQFCAEAYFAQTSQGTLEIIDVNATLQAYTIDLHLFGLPSWGGSLINLCSEVIFENIKDGLLEDFRSGFKQRANAELENVKIPLDYQQDERMIDTLLAKTNEHIRAGKNEPLKLPPFTNRMKQDLILMSFQSEMRLIRGVLSGLSSMRRTGDVLAMYANRTLSLIVHFGFDRLIGSYDWYAHMMGVGPSGSAEITVNDIAIQTELSLRLRRRAKFALRSLKVHSIGQIDTKVSEFSHFVSHLPGLGSGDPATEIIANFLSYAFRQRLADWVMDGCRASLQKQLDKIQIQILD</sequence>
<dbReference type="GeneID" id="111243755"/>
<keyword evidence="3" id="KW-1185">Reference proteome</keyword>
<dbReference type="InParanoid" id="A0A7M7M9C1"/>
<dbReference type="KEGG" id="vde:111243755"/>
<reference evidence="2" key="1">
    <citation type="submission" date="2021-01" db="UniProtKB">
        <authorList>
            <consortium name="EnsemblMetazoa"/>
        </authorList>
    </citation>
    <scope>IDENTIFICATION</scope>
</reference>
<dbReference type="RefSeq" id="XP_022645523.1">
    <property type="nucleotide sequence ID" value="XM_022789788.1"/>
</dbReference>
<proteinExistence type="predicted"/>
<dbReference type="EnsemblMetazoa" id="XM_022789788">
    <property type="protein sequence ID" value="XP_022645523"/>
    <property type="gene ID" value="LOC111243755"/>
</dbReference>
<keyword evidence="1" id="KW-0732">Signal</keyword>
<evidence type="ECO:0000313" key="2">
    <source>
        <dbReference type="EnsemblMetazoa" id="XP_022645523"/>
    </source>
</evidence>
<dbReference type="Gene3D" id="3.15.10.30">
    <property type="entry name" value="Haemolymph juvenile hormone binding protein"/>
    <property type="match status" value="1"/>
</dbReference>
<protein>
    <submittedName>
        <fullName evidence="2">Uncharacterized protein</fullName>
    </submittedName>
</protein>
<feature type="chain" id="PRO_5029649509" evidence="1">
    <location>
        <begin position="30"/>
        <end position="468"/>
    </location>
</feature>
<dbReference type="AlphaFoldDB" id="A0A7M7M9C1"/>
<evidence type="ECO:0000256" key="1">
    <source>
        <dbReference type="SAM" id="SignalP"/>
    </source>
</evidence>
<dbReference type="InterPro" id="IPR038606">
    <property type="entry name" value="To_sf"/>
</dbReference>
<evidence type="ECO:0000313" key="3">
    <source>
        <dbReference type="Proteomes" id="UP000594260"/>
    </source>
</evidence>
<dbReference type="Proteomes" id="UP000594260">
    <property type="component" value="Unplaced"/>
</dbReference>
<dbReference type="InterPro" id="IPR038602">
    <property type="entry name" value="Mite_allergen_7_sf"/>
</dbReference>
<feature type="signal peptide" evidence="1">
    <location>
        <begin position="1"/>
        <end position="29"/>
    </location>
</feature>
<dbReference type="OrthoDB" id="6412801at2759"/>
<dbReference type="InterPro" id="IPR020234">
    <property type="entry name" value="Mite_allergen_group-7"/>
</dbReference>
<dbReference type="PANTHER" id="PTHR11008">
    <property type="entry name" value="PROTEIN TAKEOUT-LIKE PROTEIN"/>
    <property type="match status" value="1"/>
</dbReference>
<accession>A0A7M7M9C1</accession>
<dbReference type="Pfam" id="PF16984">
    <property type="entry name" value="Grp7_allergen"/>
    <property type="match status" value="1"/>
</dbReference>
<dbReference type="PANTHER" id="PTHR11008:SF9">
    <property type="entry name" value="PROTEIN TAKEOUT-LIKE PROTEIN"/>
    <property type="match status" value="1"/>
</dbReference>
<dbReference type="InterPro" id="IPR010562">
    <property type="entry name" value="Haemolymph_juvenile_hormone-bd"/>
</dbReference>
<dbReference type="Pfam" id="PF06585">
    <property type="entry name" value="JHBP"/>
    <property type="match status" value="1"/>
</dbReference>
<organism evidence="2 3">
    <name type="scientific">Varroa destructor</name>
    <name type="common">Honeybee mite</name>
    <dbReference type="NCBI Taxonomy" id="109461"/>
    <lineage>
        <taxon>Eukaryota</taxon>
        <taxon>Metazoa</taxon>
        <taxon>Ecdysozoa</taxon>
        <taxon>Arthropoda</taxon>
        <taxon>Chelicerata</taxon>
        <taxon>Arachnida</taxon>
        <taxon>Acari</taxon>
        <taxon>Parasitiformes</taxon>
        <taxon>Mesostigmata</taxon>
        <taxon>Gamasina</taxon>
        <taxon>Dermanyssoidea</taxon>
        <taxon>Varroidae</taxon>
        <taxon>Varroa</taxon>
    </lineage>
</organism>
<dbReference type="Gene3D" id="3.15.10.50">
    <property type="match status" value="1"/>
</dbReference>
<name>A0A7M7M9C1_VARDE</name>
<dbReference type="OMA" id="HGVNKFR"/>